<reference evidence="2" key="1">
    <citation type="submission" date="2021-06" db="EMBL/GenBank/DDBJ databases">
        <authorList>
            <person name="Kallberg Y."/>
            <person name="Tangrot J."/>
            <person name="Rosling A."/>
        </authorList>
    </citation>
    <scope>NUCLEOTIDE SEQUENCE</scope>
    <source>
        <strain evidence="2">FL966</strain>
    </source>
</reference>
<sequence length="303" mass="34236">MLLDWKACKDVKEALCRCLFKKNQIEALVPNNKKKRLTIKKRAQYCAKTKDVWDIWLHALDLAVPKNNTDKAIVAASSCISQFHRELAEAGVGSEQIYIYAKLLKEGLRRIQNINTTKISTMQDLADIIMMSSIRPAEVATLCIIYYEPGEAKNNPKSQQFISIEKNPECAKELLTWIQDAIATKKLCNPVYSINRKHSTGVFSKFLKSYSITAKRLRKIGGKHACKVYNSSNPTHQHLDLFNRIALRHKIVCLDAKKNYAIGNIESEDSDLESESDQAPSPIFESQAVSSQPKNNNSNSFES</sequence>
<protein>
    <submittedName>
        <fullName evidence="2">3769_t:CDS:1</fullName>
    </submittedName>
</protein>
<dbReference type="Proteomes" id="UP000789759">
    <property type="component" value="Unassembled WGS sequence"/>
</dbReference>
<keyword evidence="3" id="KW-1185">Reference proteome</keyword>
<feature type="compositionally biased region" description="Polar residues" evidence="1">
    <location>
        <begin position="287"/>
        <end position="303"/>
    </location>
</feature>
<feature type="region of interest" description="Disordered" evidence="1">
    <location>
        <begin position="269"/>
        <end position="303"/>
    </location>
</feature>
<dbReference type="AlphaFoldDB" id="A0A9N9JL05"/>
<proteinExistence type="predicted"/>
<comment type="caution">
    <text evidence="2">The sequence shown here is derived from an EMBL/GenBank/DDBJ whole genome shotgun (WGS) entry which is preliminary data.</text>
</comment>
<dbReference type="EMBL" id="CAJVQA010025501">
    <property type="protein sequence ID" value="CAG8786269.1"/>
    <property type="molecule type" value="Genomic_DNA"/>
</dbReference>
<accession>A0A9N9JL05</accession>
<name>A0A9N9JL05_9GLOM</name>
<evidence type="ECO:0000313" key="3">
    <source>
        <dbReference type="Proteomes" id="UP000789759"/>
    </source>
</evidence>
<evidence type="ECO:0000256" key="1">
    <source>
        <dbReference type="SAM" id="MobiDB-lite"/>
    </source>
</evidence>
<organism evidence="2 3">
    <name type="scientific">Cetraspora pellucida</name>
    <dbReference type="NCBI Taxonomy" id="1433469"/>
    <lineage>
        <taxon>Eukaryota</taxon>
        <taxon>Fungi</taxon>
        <taxon>Fungi incertae sedis</taxon>
        <taxon>Mucoromycota</taxon>
        <taxon>Glomeromycotina</taxon>
        <taxon>Glomeromycetes</taxon>
        <taxon>Diversisporales</taxon>
        <taxon>Gigasporaceae</taxon>
        <taxon>Cetraspora</taxon>
    </lineage>
</organism>
<gene>
    <name evidence="2" type="ORF">CPELLU_LOCUS16702</name>
</gene>
<evidence type="ECO:0000313" key="2">
    <source>
        <dbReference type="EMBL" id="CAG8786269.1"/>
    </source>
</evidence>